<proteinExistence type="predicted"/>
<dbReference type="PANTHER" id="PTHR33452">
    <property type="entry name" value="OXIDOREDUCTASE CATD-RELATED"/>
    <property type="match status" value="1"/>
</dbReference>
<dbReference type="GO" id="GO:0005886">
    <property type="term" value="C:plasma membrane"/>
    <property type="evidence" value="ECO:0007669"/>
    <property type="project" value="UniProtKB-SubCell"/>
</dbReference>
<keyword evidence="4 6" id="KW-1133">Transmembrane helix</keyword>
<organism evidence="7 8">
    <name type="scientific">Synechococcus phage ACG-2014i</name>
    <dbReference type="NCBI Taxonomy" id="1493513"/>
    <lineage>
        <taxon>Viruses</taxon>
        <taxon>Duplodnaviria</taxon>
        <taxon>Heunggongvirae</taxon>
        <taxon>Uroviricota</taxon>
        <taxon>Caudoviricetes</taxon>
        <taxon>Pantevenvirales</taxon>
        <taxon>Kyanoviridae</taxon>
        <taxon>Chalconvirus</taxon>
        <taxon>Chalconvirus acg2014i</taxon>
    </lineage>
</organism>
<dbReference type="KEGG" id="vg:24405036"/>
<evidence type="ECO:0000313" key="8">
    <source>
        <dbReference type="Proteomes" id="UP000033009"/>
    </source>
</evidence>
<dbReference type="InterPro" id="IPR051907">
    <property type="entry name" value="DoxX-like_oxidoreductase"/>
</dbReference>
<evidence type="ECO:0000256" key="6">
    <source>
        <dbReference type="SAM" id="Phobius"/>
    </source>
</evidence>
<name>A0A0E3FHE9_9CAUD</name>
<dbReference type="GeneID" id="24405036"/>
<keyword evidence="5 6" id="KW-0472">Membrane</keyword>
<dbReference type="Pfam" id="PF07681">
    <property type="entry name" value="DoxX"/>
    <property type="match status" value="1"/>
</dbReference>
<evidence type="ECO:0000256" key="1">
    <source>
        <dbReference type="ARBA" id="ARBA00004651"/>
    </source>
</evidence>
<dbReference type="EMBL" id="KJ019082">
    <property type="protein sequence ID" value="AIX26910.1"/>
    <property type="molecule type" value="Genomic_DNA"/>
</dbReference>
<protein>
    <submittedName>
        <fullName evidence="7">Membrane protein</fullName>
    </submittedName>
</protein>
<sequence length="116" mass="12836">MLIHHGYEKLENIENFADAFVRPLHLPFPIVSSYFAAFAEVVGSWMVICGLGTRLGALAILGTISFAIYHALFTSGFNIYLLELLVLYWGGAACIVLSGPGNFSIDHLIKRRFTND</sequence>
<keyword evidence="2" id="KW-1003">Cell membrane</keyword>
<reference evidence="7 8" key="1">
    <citation type="submission" date="2013-12" db="EMBL/GenBank/DDBJ databases">
        <title>Ecological redundancy of diverse viral populations within a natural community.</title>
        <authorList>
            <person name="Gregory A.C."/>
            <person name="LaButti K."/>
            <person name="Copeland A."/>
            <person name="Woyke T."/>
            <person name="Sullivan M.B."/>
        </authorList>
    </citation>
    <scope>NUCLEOTIDE SEQUENCE [LARGE SCALE GENOMIC DNA]</scope>
    <source>
        <strain evidence="7">Syn7803US120</strain>
    </source>
</reference>
<accession>A0A0E3FHE9</accession>
<dbReference type="InterPro" id="IPR032808">
    <property type="entry name" value="DoxX"/>
</dbReference>
<feature type="transmembrane region" description="Helical" evidence="6">
    <location>
        <begin position="26"/>
        <end position="48"/>
    </location>
</feature>
<dbReference type="PANTHER" id="PTHR33452:SF1">
    <property type="entry name" value="INNER MEMBRANE PROTEIN YPHA-RELATED"/>
    <property type="match status" value="1"/>
</dbReference>
<dbReference type="RefSeq" id="YP_009140978.1">
    <property type="nucleotide sequence ID" value="NC_027132.1"/>
</dbReference>
<evidence type="ECO:0000256" key="5">
    <source>
        <dbReference type="ARBA" id="ARBA00023136"/>
    </source>
</evidence>
<feature type="transmembrane region" description="Helical" evidence="6">
    <location>
        <begin position="79"/>
        <end position="103"/>
    </location>
</feature>
<keyword evidence="8" id="KW-1185">Reference proteome</keyword>
<evidence type="ECO:0000313" key="7">
    <source>
        <dbReference type="EMBL" id="AIX26910.1"/>
    </source>
</evidence>
<gene>
    <name evidence="7" type="ORF">Syn7803US120_189</name>
</gene>
<evidence type="ECO:0000256" key="3">
    <source>
        <dbReference type="ARBA" id="ARBA00022692"/>
    </source>
</evidence>
<comment type="subcellular location">
    <subcellularLocation>
        <location evidence="1">Cell membrane</location>
        <topology evidence="1">Multi-pass membrane protein</topology>
    </subcellularLocation>
</comment>
<dbReference type="Proteomes" id="UP000033009">
    <property type="component" value="Segment"/>
</dbReference>
<evidence type="ECO:0000256" key="2">
    <source>
        <dbReference type="ARBA" id="ARBA00022475"/>
    </source>
</evidence>
<feature type="transmembrane region" description="Helical" evidence="6">
    <location>
        <begin position="55"/>
        <end position="73"/>
    </location>
</feature>
<evidence type="ECO:0000256" key="4">
    <source>
        <dbReference type="ARBA" id="ARBA00022989"/>
    </source>
</evidence>
<keyword evidence="3 6" id="KW-0812">Transmembrane</keyword>